<dbReference type="EMBL" id="KZ993814">
    <property type="protein sequence ID" value="RKO94819.1"/>
    <property type="molecule type" value="Genomic_DNA"/>
</dbReference>
<protein>
    <submittedName>
        <fullName evidence="2">Uncharacterized protein</fullName>
    </submittedName>
</protein>
<keyword evidence="3" id="KW-1185">Reference proteome</keyword>
<dbReference type="Proteomes" id="UP000269721">
    <property type="component" value="Unassembled WGS sequence"/>
</dbReference>
<gene>
    <name evidence="2" type="ORF">BDK51DRAFT_32042</name>
</gene>
<feature type="compositionally biased region" description="Basic and acidic residues" evidence="1">
    <location>
        <begin position="155"/>
        <end position="171"/>
    </location>
</feature>
<evidence type="ECO:0000313" key="2">
    <source>
        <dbReference type="EMBL" id="RKO94819.1"/>
    </source>
</evidence>
<dbReference type="AlphaFoldDB" id="A0A4P9WNU9"/>
<feature type="region of interest" description="Disordered" evidence="1">
    <location>
        <begin position="215"/>
        <end position="239"/>
    </location>
</feature>
<name>A0A4P9WNU9_9FUNG</name>
<evidence type="ECO:0000256" key="1">
    <source>
        <dbReference type="SAM" id="MobiDB-lite"/>
    </source>
</evidence>
<evidence type="ECO:0000313" key="3">
    <source>
        <dbReference type="Proteomes" id="UP000269721"/>
    </source>
</evidence>
<sequence>MDLPALESVYSWGRGAKDGSFARKEGGGVELAGVLRQEYLTKDTIGNVPAKGAWKSVLETLKELVEDDVDSGRIMLATLEVVTKCLVNKCATFDKNLKAYIQKGDAMGDAVDDNGLAEYHHLIFIQSDEYTPHLQKINISCAGAVAQDEYVFGAEKESKVEQEDRKNHTAEVDDEDGIFDNEIEGGTIVLDKRAVNKQDPHQEYNWAEKASAKVSAKDQLTLQSTPPNPQIEVDQHSAW</sequence>
<reference evidence="3" key="1">
    <citation type="journal article" date="2018" name="Nat. Microbiol.">
        <title>Leveraging single-cell genomics to expand the fungal tree of life.</title>
        <authorList>
            <person name="Ahrendt S.R."/>
            <person name="Quandt C.A."/>
            <person name="Ciobanu D."/>
            <person name="Clum A."/>
            <person name="Salamov A."/>
            <person name="Andreopoulos B."/>
            <person name="Cheng J.F."/>
            <person name="Woyke T."/>
            <person name="Pelin A."/>
            <person name="Henrissat B."/>
            <person name="Reynolds N.K."/>
            <person name="Benny G.L."/>
            <person name="Smith M.E."/>
            <person name="James T.Y."/>
            <person name="Grigoriev I.V."/>
        </authorList>
    </citation>
    <scope>NUCLEOTIDE SEQUENCE [LARGE SCALE GENOMIC DNA]</scope>
</reference>
<accession>A0A4P9WNU9</accession>
<feature type="region of interest" description="Disordered" evidence="1">
    <location>
        <begin position="155"/>
        <end position="178"/>
    </location>
</feature>
<proteinExistence type="predicted"/>
<organism evidence="2 3">
    <name type="scientific">Blyttiomyces helicus</name>
    <dbReference type="NCBI Taxonomy" id="388810"/>
    <lineage>
        <taxon>Eukaryota</taxon>
        <taxon>Fungi</taxon>
        <taxon>Fungi incertae sedis</taxon>
        <taxon>Chytridiomycota</taxon>
        <taxon>Chytridiomycota incertae sedis</taxon>
        <taxon>Chytridiomycetes</taxon>
        <taxon>Chytridiomycetes incertae sedis</taxon>
        <taxon>Blyttiomyces</taxon>
    </lineage>
</organism>